<reference evidence="8 9" key="1">
    <citation type="submission" date="2018-01" db="EMBL/GenBank/DDBJ databases">
        <title>Metagenomic assembled genomes from two thermal pools in the Uzon Caldera, Kamchatka, Russia.</title>
        <authorList>
            <person name="Wilkins L."/>
            <person name="Ettinger C."/>
        </authorList>
    </citation>
    <scope>NUCLEOTIDE SEQUENCE [LARGE SCALE GENOMIC DNA]</scope>
    <source>
        <strain evidence="8">ZAV-02</strain>
    </source>
</reference>
<evidence type="ECO:0000256" key="5">
    <source>
        <dbReference type="ARBA" id="ARBA00022777"/>
    </source>
</evidence>
<dbReference type="PANTHER" id="PTHR42926">
    <property type="match status" value="1"/>
</dbReference>
<dbReference type="InterPro" id="IPR051347">
    <property type="entry name" value="Circadian_clock_KaiC-rel"/>
</dbReference>
<dbReference type="GO" id="GO:0016787">
    <property type="term" value="F:hydrolase activity"/>
    <property type="evidence" value="ECO:0007669"/>
    <property type="project" value="UniProtKB-KW"/>
</dbReference>
<dbReference type="PROSITE" id="PS51146">
    <property type="entry name" value="KAIC"/>
    <property type="match status" value="2"/>
</dbReference>
<comment type="caution">
    <text evidence="8">The sequence shown here is derived from an EMBL/GenBank/DDBJ whole genome shotgun (WGS) entry which is preliminary data.</text>
</comment>
<evidence type="ECO:0000313" key="9">
    <source>
        <dbReference type="Proteomes" id="UP000243376"/>
    </source>
</evidence>
<dbReference type="InterPro" id="IPR014774">
    <property type="entry name" value="KaiC-like_dom"/>
</dbReference>
<dbReference type="GO" id="GO:0004674">
    <property type="term" value="F:protein serine/threonine kinase activity"/>
    <property type="evidence" value="ECO:0007669"/>
    <property type="project" value="UniProtKB-EC"/>
</dbReference>
<dbReference type="GO" id="GO:0005524">
    <property type="term" value="F:ATP binding"/>
    <property type="evidence" value="ECO:0007669"/>
    <property type="project" value="InterPro"/>
</dbReference>
<dbReference type="Proteomes" id="UP000243376">
    <property type="component" value="Unassembled WGS sequence"/>
</dbReference>
<feature type="domain" description="KaiC" evidence="7">
    <location>
        <begin position="7"/>
        <end position="241"/>
    </location>
</feature>
<keyword evidence="6" id="KW-0378">Hydrolase</keyword>
<keyword evidence="4" id="KW-0677">Repeat</keyword>
<evidence type="ECO:0000313" key="8">
    <source>
        <dbReference type="EMBL" id="PMP74319.1"/>
    </source>
</evidence>
<dbReference type="SMART" id="SM00382">
    <property type="entry name" value="AAA"/>
    <property type="match status" value="2"/>
</dbReference>
<dbReference type="Gene3D" id="3.40.50.300">
    <property type="entry name" value="P-loop containing nucleotide triphosphate hydrolases"/>
    <property type="match status" value="2"/>
</dbReference>
<feature type="domain" description="KaiC" evidence="7">
    <location>
        <begin position="243"/>
        <end position="475"/>
    </location>
</feature>
<evidence type="ECO:0000256" key="3">
    <source>
        <dbReference type="ARBA" id="ARBA00022679"/>
    </source>
</evidence>
<proteinExistence type="predicted"/>
<sequence length="482" mass="53593">MSDAAANRIATGIPGLDEITGGGLVPHYAYLVRGGPGAGKTTLGLHFLAAGTATGDTSLFISLEESAAKIRRNAAQIGIDLSQVHILDLSPSSDFFAKTETYDIFSPAEVEREPLTRQIVDTIRQLHPARVFFDPITQFRYLTPDIFQFRKQVISFLRFLAEQQTTVLFSAENSAAFPDDDLQYIVDGIINLETTPYGRYLHVTKMRGSSFISGRHTMRLTNRGLQVFPRLIPTTLIAGHSFAPLASGVPELDELLNGGIERGTITILSGPSGVGKTTLGFQFMKEAASRGDRSIVFSFEEEIEIMMQRCESVNIPVRAMRANNMLRIEKIEPLQYNPDEFAQHVRRVVENDRATVIMIDSMNGYRLCMQGEDLLSHLHALCKFLQSRGVTVLLIMETSSIVGDFEISDIGASYLGDNIIFLRFLEIDGELRKAIGVLKKRLGDFEKTLREFAISRYGIKVGKPLTKLRGILRGIPVWVDEE</sequence>
<keyword evidence="2" id="KW-0597">Phosphoprotein</keyword>
<evidence type="ECO:0000259" key="7">
    <source>
        <dbReference type="PROSITE" id="PS51146"/>
    </source>
</evidence>
<dbReference type="Pfam" id="PF06745">
    <property type="entry name" value="ATPase"/>
    <property type="match status" value="2"/>
</dbReference>
<dbReference type="EC" id="2.7.11.1" evidence="1"/>
<dbReference type="InterPro" id="IPR027417">
    <property type="entry name" value="P-loop_NTPase"/>
</dbReference>
<dbReference type="PIRSF" id="PIRSF039117">
    <property type="entry name" value="KaiC"/>
    <property type="match status" value="1"/>
</dbReference>
<keyword evidence="3" id="KW-0808">Transferase</keyword>
<dbReference type="InterPro" id="IPR030665">
    <property type="entry name" value="KaiC"/>
</dbReference>
<protein>
    <recommendedName>
        <fullName evidence="1">non-specific serine/threonine protein kinase</fullName>
        <ecNumber evidence="1">2.7.11.1</ecNumber>
    </recommendedName>
</protein>
<dbReference type="InterPro" id="IPR010624">
    <property type="entry name" value="KaiC_dom"/>
</dbReference>
<dbReference type="EMBL" id="PNIQ01001017">
    <property type="protein sequence ID" value="PMP74319.1"/>
    <property type="molecule type" value="Genomic_DNA"/>
</dbReference>
<organism evidence="8 9">
    <name type="scientific">Chloroflexus aggregans</name>
    <dbReference type="NCBI Taxonomy" id="152260"/>
    <lineage>
        <taxon>Bacteria</taxon>
        <taxon>Bacillati</taxon>
        <taxon>Chloroflexota</taxon>
        <taxon>Chloroflexia</taxon>
        <taxon>Chloroflexales</taxon>
        <taxon>Chloroflexineae</taxon>
        <taxon>Chloroflexaceae</taxon>
        <taxon>Chloroflexus</taxon>
    </lineage>
</organism>
<gene>
    <name evidence="8" type="ORF">C0184_15185</name>
</gene>
<dbReference type="PRINTS" id="PR01874">
    <property type="entry name" value="DNAREPAIRADA"/>
</dbReference>
<dbReference type="SUPFAM" id="SSF52540">
    <property type="entry name" value="P-loop containing nucleoside triphosphate hydrolases"/>
    <property type="match status" value="2"/>
</dbReference>
<keyword evidence="5" id="KW-0418">Kinase</keyword>
<evidence type="ECO:0000256" key="2">
    <source>
        <dbReference type="ARBA" id="ARBA00022553"/>
    </source>
</evidence>
<dbReference type="AlphaFoldDB" id="A0A2J6WU96"/>
<accession>A0A2J6WU96</accession>
<dbReference type="InterPro" id="IPR003593">
    <property type="entry name" value="AAA+_ATPase"/>
</dbReference>
<evidence type="ECO:0000256" key="6">
    <source>
        <dbReference type="ARBA" id="ARBA00022801"/>
    </source>
</evidence>
<evidence type="ECO:0000256" key="4">
    <source>
        <dbReference type="ARBA" id="ARBA00022737"/>
    </source>
</evidence>
<evidence type="ECO:0000256" key="1">
    <source>
        <dbReference type="ARBA" id="ARBA00012513"/>
    </source>
</evidence>
<name>A0A2J6WU96_9CHLR</name>
<dbReference type="PANTHER" id="PTHR42926:SF1">
    <property type="entry name" value="CIRCADIAN CLOCK OSCILLATOR PROTEIN KAIC 1"/>
    <property type="match status" value="1"/>
</dbReference>